<evidence type="ECO:0000313" key="1">
    <source>
        <dbReference type="EMBL" id="TCV02695.1"/>
    </source>
</evidence>
<organism evidence="1 2">
    <name type="scientific">Paracandidimonas soli</name>
    <dbReference type="NCBI Taxonomy" id="1917182"/>
    <lineage>
        <taxon>Bacteria</taxon>
        <taxon>Pseudomonadati</taxon>
        <taxon>Pseudomonadota</taxon>
        <taxon>Betaproteobacteria</taxon>
        <taxon>Burkholderiales</taxon>
        <taxon>Alcaligenaceae</taxon>
        <taxon>Paracandidimonas</taxon>
    </lineage>
</organism>
<dbReference type="AlphaFoldDB" id="A0A4R3VIB6"/>
<dbReference type="Proteomes" id="UP000294692">
    <property type="component" value="Unassembled WGS sequence"/>
</dbReference>
<dbReference type="RefSeq" id="WP_132472473.1">
    <property type="nucleotide sequence ID" value="NZ_JBHRVM010000001.1"/>
</dbReference>
<name>A0A4R3VIB6_9BURK</name>
<protein>
    <submittedName>
        <fullName evidence="1">Uncharacterized protein</fullName>
    </submittedName>
</protein>
<reference evidence="1 2" key="1">
    <citation type="submission" date="2019-03" db="EMBL/GenBank/DDBJ databases">
        <title>Genomic Encyclopedia of Type Strains, Phase IV (KMG-IV): sequencing the most valuable type-strain genomes for metagenomic binning, comparative biology and taxonomic classification.</title>
        <authorList>
            <person name="Goeker M."/>
        </authorList>
    </citation>
    <scope>NUCLEOTIDE SEQUENCE [LARGE SCALE GENOMIC DNA]</scope>
    <source>
        <strain evidence="1 2">DSM 100048</strain>
    </source>
</reference>
<gene>
    <name evidence="1" type="ORF">EV686_101151</name>
</gene>
<sequence>MSWRVLFAILIIAAGASAWGGFRLGDWLVAHTPESPVIPEYPELDGEQILGADGRPFFAQAPQPLVNGRQAVPEPPEPLDWKIEPDVVDRILSNPLISVATTHITLDEAIQIAGRQSGGSAQLDGLADLSGLGLFGGRTNANGQPLQSIDGGPIPPPPDIGISPEVQQAAGDWQAALARDLEACKSEGFFARPSCAWNARNKYCGPNNAWGRAPNCPAKN</sequence>
<evidence type="ECO:0000313" key="2">
    <source>
        <dbReference type="Proteomes" id="UP000294692"/>
    </source>
</evidence>
<keyword evidence="2" id="KW-1185">Reference proteome</keyword>
<dbReference type="EMBL" id="SMBX01000001">
    <property type="protein sequence ID" value="TCV02695.1"/>
    <property type="molecule type" value="Genomic_DNA"/>
</dbReference>
<dbReference type="OrthoDB" id="9182752at2"/>
<proteinExistence type="predicted"/>
<comment type="caution">
    <text evidence="1">The sequence shown here is derived from an EMBL/GenBank/DDBJ whole genome shotgun (WGS) entry which is preliminary data.</text>
</comment>
<accession>A0A4R3VIB6</accession>